<accession>A0A5B7EWD2</accession>
<evidence type="ECO:0000313" key="3">
    <source>
        <dbReference type="Proteomes" id="UP000324222"/>
    </source>
</evidence>
<dbReference type="Proteomes" id="UP000324222">
    <property type="component" value="Unassembled WGS sequence"/>
</dbReference>
<dbReference type="EMBL" id="VSRR010003798">
    <property type="protein sequence ID" value="MPC37497.1"/>
    <property type="molecule type" value="Genomic_DNA"/>
</dbReference>
<dbReference type="AlphaFoldDB" id="A0A5B7EWD2"/>
<protein>
    <submittedName>
        <fullName evidence="2">Uncharacterized protein</fullName>
    </submittedName>
</protein>
<keyword evidence="1" id="KW-0812">Transmembrane</keyword>
<reference evidence="2 3" key="1">
    <citation type="submission" date="2019-05" db="EMBL/GenBank/DDBJ databases">
        <title>Another draft genome of Portunus trituberculatus and its Hox gene families provides insights of decapod evolution.</title>
        <authorList>
            <person name="Jeong J.-H."/>
            <person name="Song I."/>
            <person name="Kim S."/>
            <person name="Choi T."/>
            <person name="Kim D."/>
            <person name="Ryu S."/>
            <person name="Kim W."/>
        </authorList>
    </citation>
    <scope>NUCLEOTIDE SEQUENCE [LARGE SCALE GENOMIC DNA]</scope>
    <source>
        <tissue evidence="2">Muscle</tissue>
    </source>
</reference>
<comment type="caution">
    <text evidence="2">The sequence shown here is derived from an EMBL/GenBank/DDBJ whole genome shotgun (WGS) entry which is preliminary data.</text>
</comment>
<keyword evidence="3" id="KW-1185">Reference proteome</keyword>
<evidence type="ECO:0000313" key="2">
    <source>
        <dbReference type="EMBL" id="MPC37497.1"/>
    </source>
</evidence>
<proteinExistence type="predicted"/>
<keyword evidence="1" id="KW-0472">Membrane</keyword>
<name>A0A5B7EWD2_PORTR</name>
<gene>
    <name evidence="2" type="ORF">E2C01_030978</name>
</gene>
<organism evidence="2 3">
    <name type="scientific">Portunus trituberculatus</name>
    <name type="common">Swimming crab</name>
    <name type="synonym">Neptunus trituberculatus</name>
    <dbReference type="NCBI Taxonomy" id="210409"/>
    <lineage>
        <taxon>Eukaryota</taxon>
        <taxon>Metazoa</taxon>
        <taxon>Ecdysozoa</taxon>
        <taxon>Arthropoda</taxon>
        <taxon>Crustacea</taxon>
        <taxon>Multicrustacea</taxon>
        <taxon>Malacostraca</taxon>
        <taxon>Eumalacostraca</taxon>
        <taxon>Eucarida</taxon>
        <taxon>Decapoda</taxon>
        <taxon>Pleocyemata</taxon>
        <taxon>Brachyura</taxon>
        <taxon>Eubrachyura</taxon>
        <taxon>Portunoidea</taxon>
        <taxon>Portunidae</taxon>
        <taxon>Portuninae</taxon>
        <taxon>Portunus</taxon>
    </lineage>
</organism>
<keyword evidence="1" id="KW-1133">Transmembrane helix</keyword>
<feature type="transmembrane region" description="Helical" evidence="1">
    <location>
        <begin position="58"/>
        <end position="81"/>
    </location>
</feature>
<evidence type="ECO:0000256" key="1">
    <source>
        <dbReference type="SAM" id="Phobius"/>
    </source>
</evidence>
<sequence length="161" mass="18529">MRTCSESSRGAWWRGAAWHGGCVVSCFVRLTPGRRERGWRVSSKSLVTDLRFRKTLKYTLAGVTSAGLTQVCLLFACLAFIPPLSLADPTSCYWERRNPWFYNGTYPPLWPKVSESRRPLQGDRGNREYRYKSVRCRMTPRRLGRPSPGPWRAAFTEVTHI</sequence>